<dbReference type="AlphaFoldDB" id="A0ABD2NG53"/>
<gene>
    <name evidence="1" type="ORF">HHI36_013027</name>
</gene>
<protein>
    <submittedName>
        <fullName evidence="1">Uncharacterized protein</fullName>
    </submittedName>
</protein>
<comment type="caution">
    <text evidence="1">The sequence shown here is derived from an EMBL/GenBank/DDBJ whole genome shotgun (WGS) entry which is preliminary data.</text>
</comment>
<name>A0ABD2NG53_9CUCU</name>
<dbReference type="Proteomes" id="UP001516400">
    <property type="component" value="Unassembled WGS sequence"/>
</dbReference>
<keyword evidence="2" id="KW-1185">Reference proteome</keyword>
<organism evidence="1 2">
    <name type="scientific">Cryptolaemus montrouzieri</name>
    <dbReference type="NCBI Taxonomy" id="559131"/>
    <lineage>
        <taxon>Eukaryota</taxon>
        <taxon>Metazoa</taxon>
        <taxon>Ecdysozoa</taxon>
        <taxon>Arthropoda</taxon>
        <taxon>Hexapoda</taxon>
        <taxon>Insecta</taxon>
        <taxon>Pterygota</taxon>
        <taxon>Neoptera</taxon>
        <taxon>Endopterygota</taxon>
        <taxon>Coleoptera</taxon>
        <taxon>Polyphaga</taxon>
        <taxon>Cucujiformia</taxon>
        <taxon>Coccinelloidea</taxon>
        <taxon>Coccinellidae</taxon>
        <taxon>Scymninae</taxon>
        <taxon>Scymnini</taxon>
        <taxon>Cryptolaemus</taxon>
    </lineage>
</organism>
<dbReference type="EMBL" id="JABFTP020000103">
    <property type="protein sequence ID" value="KAL3277681.1"/>
    <property type="molecule type" value="Genomic_DNA"/>
</dbReference>
<evidence type="ECO:0000313" key="2">
    <source>
        <dbReference type="Proteomes" id="UP001516400"/>
    </source>
</evidence>
<proteinExistence type="predicted"/>
<reference evidence="1 2" key="1">
    <citation type="journal article" date="2021" name="BMC Biol.">
        <title>Horizontally acquired antibacterial genes associated with adaptive radiation of ladybird beetles.</title>
        <authorList>
            <person name="Li H.S."/>
            <person name="Tang X.F."/>
            <person name="Huang Y.H."/>
            <person name="Xu Z.Y."/>
            <person name="Chen M.L."/>
            <person name="Du X.Y."/>
            <person name="Qiu B.Y."/>
            <person name="Chen P.T."/>
            <person name="Zhang W."/>
            <person name="Slipinski A."/>
            <person name="Escalona H.E."/>
            <person name="Waterhouse R.M."/>
            <person name="Zwick A."/>
            <person name="Pang H."/>
        </authorList>
    </citation>
    <scope>NUCLEOTIDE SEQUENCE [LARGE SCALE GENOMIC DNA]</scope>
    <source>
        <strain evidence="1">SYSU2018</strain>
    </source>
</reference>
<accession>A0ABD2NG53</accession>
<evidence type="ECO:0000313" key="1">
    <source>
        <dbReference type="EMBL" id="KAL3277681.1"/>
    </source>
</evidence>
<sequence>MADLHLNLGLTLDIRMADFKNDPEKMKEVNKFLDDLCSKAVKEAEIRRTSEQKNKIDSAGIQSKYTYLTLDSYIYFS</sequence>